<dbReference type="AlphaFoldDB" id="A0A6G0WJI5"/>
<evidence type="ECO:0000313" key="2">
    <source>
        <dbReference type="Proteomes" id="UP000481153"/>
    </source>
</evidence>
<protein>
    <submittedName>
        <fullName evidence="1">Uncharacterized protein</fullName>
    </submittedName>
</protein>
<dbReference type="Proteomes" id="UP000481153">
    <property type="component" value="Unassembled WGS sequence"/>
</dbReference>
<comment type="caution">
    <text evidence="1">The sequence shown here is derived from an EMBL/GenBank/DDBJ whole genome shotgun (WGS) entry which is preliminary data.</text>
</comment>
<name>A0A6G0WJI5_9STRA</name>
<evidence type="ECO:0000313" key="1">
    <source>
        <dbReference type="EMBL" id="KAF0727374.1"/>
    </source>
</evidence>
<keyword evidence="2" id="KW-1185">Reference proteome</keyword>
<organism evidence="1 2">
    <name type="scientific">Aphanomyces euteiches</name>
    <dbReference type="NCBI Taxonomy" id="100861"/>
    <lineage>
        <taxon>Eukaryota</taxon>
        <taxon>Sar</taxon>
        <taxon>Stramenopiles</taxon>
        <taxon>Oomycota</taxon>
        <taxon>Saprolegniomycetes</taxon>
        <taxon>Saprolegniales</taxon>
        <taxon>Verrucalvaceae</taxon>
        <taxon>Aphanomyces</taxon>
    </lineage>
</organism>
<gene>
    <name evidence="1" type="ORF">Ae201684_014633</name>
</gene>
<reference evidence="1 2" key="1">
    <citation type="submission" date="2019-07" db="EMBL/GenBank/DDBJ databases">
        <title>Genomics analysis of Aphanomyces spp. identifies a new class of oomycete effector associated with host adaptation.</title>
        <authorList>
            <person name="Gaulin E."/>
        </authorList>
    </citation>
    <scope>NUCLEOTIDE SEQUENCE [LARGE SCALE GENOMIC DNA]</scope>
    <source>
        <strain evidence="1 2">ATCC 201684</strain>
    </source>
</reference>
<sequence>MGKMVVTQVQILKGHPRTRHMTCWIGMGGLKMCRVAVRPSPSCLPAARRLQLDSRCTREICLFVKQFFLSAYDVT</sequence>
<accession>A0A6G0WJI5</accession>
<proteinExistence type="predicted"/>
<dbReference type="EMBL" id="VJMJ01000198">
    <property type="protein sequence ID" value="KAF0727374.1"/>
    <property type="molecule type" value="Genomic_DNA"/>
</dbReference>